<feature type="signal peptide" evidence="1">
    <location>
        <begin position="1"/>
        <end position="30"/>
    </location>
</feature>
<proteinExistence type="predicted"/>
<dbReference type="STRING" id="571298.SAMN04488026_101090"/>
<dbReference type="InterPro" id="IPR027024">
    <property type="entry name" value="UCP027386_ABC_sbc_TM0202"/>
</dbReference>
<sequence length="326" mass="35075">MMKPLYGQIDRRALLGALAASALLPRIATASEPPLTLWGIPASPSAVFARAVASGDLPNVAFDIWKSTDQMRAGIASGRFKLFATSTYAAANFYNRGAGIRMVNVVTWGVLYVMARDESVTRIEDLAGKRVLLSNKNEAPDLLFRLVLKWSGLDPDKDVELDYVGSPGEAVPLYLSGRGDVAVLHEPAATAALMRAAKAEQPLFRAIDITEVYGQHTGRGPRIPQVGLAANPEFLAAEAELVAATHAACVEAGRWVLDNPQQAGEMSAAYLPLPAPVIARSLPFVHLDVQSAKEAQEDIEIYFNHLMSLDPGIVGGKLPPDDFYWG</sequence>
<dbReference type="Proteomes" id="UP000199382">
    <property type="component" value="Unassembled WGS sequence"/>
</dbReference>
<dbReference type="Gene3D" id="3.40.190.10">
    <property type="entry name" value="Periplasmic binding protein-like II"/>
    <property type="match status" value="2"/>
</dbReference>
<dbReference type="PIRSF" id="PIRSF027386">
    <property type="entry name" value="UCP027386_ABC_sbc_TM0202"/>
    <property type="match status" value="1"/>
</dbReference>
<dbReference type="Pfam" id="PF12974">
    <property type="entry name" value="Phosphonate-bd"/>
    <property type="match status" value="1"/>
</dbReference>
<dbReference type="OrthoDB" id="9814375at2"/>
<feature type="chain" id="PRO_5011466782" evidence="1">
    <location>
        <begin position="31"/>
        <end position="326"/>
    </location>
</feature>
<dbReference type="AlphaFoldDB" id="A0A1G8QBB8"/>
<organism evidence="2 3">
    <name type="scientific">Aliiruegeria lutimaris</name>
    <dbReference type="NCBI Taxonomy" id="571298"/>
    <lineage>
        <taxon>Bacteria</taxon>
        <taxon>Pseudomonadati</taxon>
        <taxon>Pseudomonadota</taxon>
        <taxon>Alphaproteobacteria</taxon>
        <taxon>Rhodobacterales</taxon>
        <taxon>Roseobacteraceae</taxon>
        <taxon>Aliiruegeria</taxon>
    </lineage>
</organism>
<dbReference type="RefSeq" id="WP_093152326.1">
    <property type="nucleotide sequence ID" value="NZ_FNEK01000010.1"/>
</dbReference>
<evidence type="ECO:0000256" key="1">
    <source>
        <dbReference type="SAM" id="SignalP"/>
    </source>
</evidence>
<dbReference type="PANTHER" id="PTHR30024">
    <property type="entry name" value="ALIPHATIC SULFONATES-BINDING PROTEIN-RELATED"/>
    <property type="match status" value="1"/>
</dbReference>
<evidence type="ECO:0000313" key="2">
    <source>
        <dbReference type="EMBL" id="SDJ01853.1"/>
    </source>
</evidence>
<evidence type="ECO:0000313" key="3">
    <source>
        <dbReference type="Proteomes" id="UP000199382"/>
    </source>
</evidence>
<gene>
    <name evidence="2" type="ORF">SAMN04488026_101090</name>
</gene>
<accession>A0A1G8QBB8</accession>
<reference evidence="2 3" key="1">
    <citation type="submission" date="2016-10" db="EMBL/GenBank/DDBJ databases">
        <authorList>
            <person name="de Groot N.N."/>
        </authorList>
    </citation>
    <scope>NUCLEOTIDE SEQUENCE [LARGE SCALE GENOMIC DNA]</scope>
    <source>
        <strain evidence="2 3">DSM 25294</strain>
    </source>
</reference>
<name>A0A1G8QBB8_9RHOB</name>
<dbReference type="PANTHER" id="PTHR30024:SF46">
    <property type="entry name" value="ABC TRANSPORTER, SUBSTRATE-BINDING LIPOPROTEIN"/>
    <property type="match status" value="1"/>
</dbReference>
<keyword evidence="1" id="KW-0732">Signal</keyword>
<keyword evidence="3" id="KW-1185">Reference proteome</keyword>
<dbReference type="EMBL" id="FNEK01000010">
    <property type="protein sequence ID" value="SDJ01853.1"/>
    <property type="molecule type" value="Genomic_DNA"/>
</dbReference>
<protein>
    <submittedName>
        <fullName evidence="2">NitT/TauT family transport system substrate-binding protein</fullName>
    </submittedName>
</protein>
<dbReference type="SUPFAM" id="SSF53850">
    <property type="entry name" value="Periplasmic binding protein-like II"/>
    <property type="match status" value="1"/>
</dbReference>